<dbReference type="Gene3D" id="3.40.50.1980">
    <property type="entry name" value="Nitrogenase molybdenum iron protein domain"/>
    <property type="match status" value="2"/>
</dbReference>
<feature type="signal peptide" evidence="5">
    <location>
        <begin position="1"/>
        <end position="36"/>
    </location>
</feature>
<comment type="caution">
    <text evidence="6">The sequence shown here is derived from an EMBL/GenBank/DDBJ whole genome shotgun (WGS) entry which is preliminary data.</text>
</comment>
<accession>A0ABT3ZLV5</accession>
<reference evidence="6" key="1">
    <citation type="submission" date="2022-11" db="EMBL/GenBank/DDBJ databases">
        <title>Robbsia betulipollinis sp. nov., isolated from pollen of birch (Betula pendula).</title>
        <authorList>
            <person name="Shi H."/>
            <person name="Ambika Manirajan B."/>
            <person name="Ratering S."/>
            <person name="Geissler-Plaum R."/>
            <person name="Schnell S."/>
        </authorList>
    </citation>
    <scope>NUCLEOTIDE SEQUENCE</scope>
    <source>
        <strain evidence="6">Bb-Pol-6</strain>
    </source>
</reference>
<protein>
    <submittedName>
        <fullName evidence="6">Zinc ABC transporter substrate-binding protein</fullName>
    </submittedName>
</protein>
<evidence type="ECO:0000256" key="4">
    <source>
        <dbReference type="ARBA" id="ARBA00022729"/>
    </source>
</evidence>
<feature type="chain" id="PRO_5045209607" evidence="5">
    <location>
        <begin position="37"/>
        <end position="309"/>
    </location>
</feature>
<keyword evidence="2" id="KW-0813">Transport</keyword>
<dbReference type="InterPro" id="IPR050492">
    <property type="entry name" value="Bact_metal-bind_prot9"/>
</dbReference>
<evidence type="ECO:0000313" key="6">
    <source>
        <dbReference type="EMBL" id="MCY0387524.1"/>
    </source>
</evidence>
<gene>
    <name evidence="6" type="ORF">OVY01_09805</name>
</gene>
<evidence type="ECO:0000256" key="1">
    <source>
        <dbReference type="ARBA" id="ARBA00004196"/>
    </source>
</evidence>
<keyword evidence="3" id="KW-0479">Metal-binding</keyword>
<dbReference type="EMBL" id="JAPMXC010000001">
    <property type="protein sequence ID" value="MCY0387524.1"/>
    <property type="molecule type" value="Genomic_DNA"/>
</dbReference>
<dbReference type="Pfam" id="PF01297">
    <property type="entry name" value="ZnuA"/>
    <property type="match status" value="1"/>
</dbReference>
<comment type="subcellular location">
    <subcellularLocation>
        <location evidence="1">Cell envelope</location>
    </subcellularLocation>
</comment>
<dbReference type="RefSeq" id="WP_267847261.1">
    <property type="nucleotide sequence ID" value="NZ_JAPMXC010000001.1"/>
</dbReference>
<keyword evidence="7" id="KW-1185">Reference proteome</keyword>
<dbReference type="PANTHER" id="PTHR42953">
    <property type="entry name" value="HIGH-AFFINITY ZINC UPTAKE SYSTEM PROTEIN ZNUA-RELATED"/>
    <property type="match status" value="1"/>
</dbReference>
<keyword evidence="4 5" id="KW-0732">Signal</keyword>
<dbReference type="PANTHER" id="PTHR42953:SF1">
    <property type="entry name" value="METAL-BINDING PROTEIN HI_0362-RELATED"/>
    <property type="match status" value="1"/>
</dbReference>
<dbReference type="InterPro" id="IPR006127">
    <property type="entry name" value="ZnuA-like"/>
</dbReference>
<name>A0ABT3ZLV5_9BURK</name>
<proteinExistence type="predicted"/>
<evidence type="ECO:0000256" key="2">
    <source>
        <dbReference type="ARBA" id="ARBA00022448"/>
    </source>
</evidence>
<sequence>MHIAPRPHRARGIPALFARIGLSVILLAVAAAPAHAAPAAHVAQVVAAENFYGALIQQLGGPQVSVTSVLSNADQDPHSFEASPKIARALARADLVVYNGAAYDPWMTPLLKASTHVGRTEIVAAALLGTPAGANPHLWYEPRTMPALARAVAAYLSARDPAHAADYRQRLADFLAAMQPVAAKIASLREKYRGTKVSATEPVFGYMAEAIGLDMQNERFQMAVMNEAEPSAADVGAFEQGLKSKTIKVLIYNAQTSGQMSRRLLSIARTAGVPVVPVSETQPAGMRYPQWMLDQLDRLDQALAHPPAQ</sequence>
<dbReference type="Proteomes" id="UP001082899">
    <property type="component" value="Unassembled WGS sequence"/>
</dbReference>
<organism evidence="6 7">
    <name type="scientific">Robbsia betulipollinis</name>
    <dbReference type="NCBI Taxonomy" id="2981849"/>
    <lineage>
        <taxon>Bacteria</taxon>
        <taxon>Pseudomonadati</taxon>
        <taxon>Pseudomonadota</taxon>
        <taxon>Betaproteobacteria</taxon>
        <taxon>Burkholderiales</taxon>
        <taxon>Burkholderiaceae</taxon>
        <taxon>Robbsia</taxon>
    </lineage>
</organism>
<evidence type="ECO:0000313" key="7">
    <source>
        <dbReference type="Proteomes" id="UP001082899"/>
    </source>
</evidence>
<dbReference type="SUPFAM" id="SSF53807">
    <property type="entry name" value="Helical backbone' metal receptor"/>
    <property type="match status" value="1"/>
</dbReference>
<evidence type="ECO:0000256" key="5">
    <source>
        <dbReference type="SAM" id="SignalP"/>
    </source>
</evidence>
<evidence type="ECO:0000256" key="3">
    <source>
        <dbReference type="ARBA" id="ARBA00022723"/>
    </source>
</evidence>